<dbReference type="InterPro" id="IPR036457">
    <property type="entry name" value="PPM-type-like_dom_sf"/>
</dbReference>
<dbReference type="InterPro" id="IPR015655">
    <property type="entry name" value="PP2C"/>
</dbReference>
<evidence type="ECO:0000313" key="2">
    <source>
        <dbReference type="EMBL" id="HIV37791.1"/>
    </source>
</evidence>
<dbReference type="GO" id="GO:0004722">
    <property type="term" value="F:protein serine/threonine phosphatase activity"/>
    <property type="evidence" value="ECO:0007669"/>
    <property type="project" value="InterPro"/>
</dbReference>
<dbReference type="EMBL" id="DXIQ01000010">
    <property type="protein sequence ID" value="HIV37791.1"/>
    <property type="molecule type" value="Genomic_DNA"/>
</dbReference>
<evidence type="ECO:0000259" key="1">
    <source>
        <dbReference type="PROSITE" id="PS51746"/>
    </source>
</evidence>
<dbReference type="AlphaFoldDB" id="A0A9D1PBQ6"/>
<comment type="caution">
    <text evidence="2">The sequence shown here is derived from an EMBL/GenBank/DDBJ whole genome shotgun (WGS) entry which is preliminary data.</text>
</comment>
<evidence type="ECO:0000313" key="3">
    <source>
        <dbReference type="Proteomes" id="UP000886814"/>
    </source>
</evidence>
<proteinExistence type="predicted"/>
<protein>
    <submittedName>
        <fullName evidence="2">Stp1/IreP family PP2C-type Ser/Thr phosphatase</fullName>
    </submittedName>
</protein>
<feature type="domain" description="PPM-type phosphatase" evidence="1">
    <location>
        <begin position="3"/>
        <end position="239"/>
    </location>
</feature>
<reference evidence="2" key="1">
    <citation type="journal article" date="2021" name="PeerJ">
        <title>Extensive microbial diversity within the chicken gut microbiome revealed by metagenomics and culture.</title>
        <authorList>
            <person name="Gilroy R."/>
            <person name="Ravi A."/>
            <person name="Getino M."/>
            <person name="Pursley I."/>
            <person name="Horton D.L."/>
            <person name="Alikhan N.F."/>
            <person name="Baker D."/>
            <person name="Gharbi K."/>
            <person name="Hall N."/>
            <person name="Watson M."/>
            <person name="Adriaenssens E.M."/>
            <person name="Foster-Nyarko E."/>
            <person name="Jarju S."/>
            <person name="Secka A."/>
            <person name="Antonio M."/>
            <person name="Oren A."/>
            <person name="Chaudhuri R.R."/>
            <person name="La Ragione R."/>
            <person name="Hildebrand F."/>
            <person name="Pallen M.J."/>
        </authorList>
    </citation>
    <scope>NUCLEOTIDE SEQUENCE</scope>
    <source>
        <strain evidence="2">CHK195-9823</strain>
    </source>
</reference>
<dbReference type="Gene3D" id="3.60.40.10">
    <property type="entry name" value="PPM-type phosphatase domain"/>
    <property type="match status" value="1"/>
</dbReference>
<organism evidence="2 3">
    <name type="scientific">Candidatus Blautia stercorigallinarum</name>
    <dbReference type="NCBI Taxonomy" id="2838501"/>
    <lineage>
        <taxon>Bacteria</taxon>
        <taxon>Bacillati</taxon>
        <taxon>Bacillota</taxon>
        <taxon>Clostridia</taxon>
        <taxon>Lachnospirales</taxon>
        <taxon>Lachnospiraceae</taxon>
        <taxon>Blautia</taxon>
    </lineage>
</organism>
<dbReference type="PROSITE" id="PS51746">
    <property type="entry name" value="PPM_2"/>
    <property type="match status" value="1"/>
</dbReference>
<dbReference type="PANTHER" id="PTHR47992">
    <property type="entry name" value="PROTEIN PHOSPHATASE"/>
    <property type="match status" value="1"/>
</dbReference>
<dbReference type="NCBIfam" id="NF033484">
    <property type="entry name" value="Stp1_PP2C_phos"/>
    <property type="match status" value="1"/>
</dbReference>
<dbReference type="CDD" id="cd00143">
    <property type="entry name" value="PP2Cc"/>
    <property type="match status" value="1"/>
</dbReference>
<gene>
    <name evidence="2" type="ORF">H9747_02135</name>
</gene>
<dbReference type="SUPFAM" id="SSF81606">
    <property type="entry name" value="PP2C-like"/>
    <property type="match status" value="1"/>
</dbReference>
<name>A0A9D1PBQ6_9FIRM</name>
<dbReference type="Proteomes" id="UP000886814">
    <property type="component" value="Unassembled WGS sequence"/>
</dbReference>
<sequence>MKSYSVTDVGQKRQVNQDYIFASEEPVGNLPNLFVVADGMGGHKAGDFASSYAVQILLHSILEDENQNPIIIIRHAIEEANRKVLEEANLHEEMSGMGTTMVLVTIVDDYAYVANVGDSRLYLIEDRIVQITKDHSLVEEMVRRGLITREDAKHHPDKNIITRVIGIGPEVEVDFFDIHLKGNSRLLLCSDGLSNMVSDEEIWKIAETSSDLKEMGMRLVSLANENGGKDNIAVVLVQPDTKEVEVC</sequence>
<dbReference type="SMART" id="SM00331">
    <property type="entry name" value="PP2C_SIG"/>
    <property type="match status" value="1"/>
</dbReference>
<dbReference type="SMART" id="SM00332">
    <property type="entry name" value="PP2Cc"/>
    <property type="match status" value="1"/>
</dbReference>
<reference evidence="2" key="2">
    <citation type="submission" date="2021-04" db="EMBL/GenBank/DDBJ databases">
        <authorList>
            <person name="Gilroy R."/>
        </authorList>
    </citation>
    <scope>NUCLEOTIDE SEQUENCE</scope>
    <source>
        <strain evidence="2">CHK195-9823</strain>
    </source>
</reference>
<dbReference type="InterPro" id="IPR001932">
    <property type="entry name" value="PPM-type_phosphatase-like_dom"/>
</dbReference>
<accession>A0A9D1PBQ6</accession>
<dbReference type="Pfam" id="PF13672">
    <property type="entry name" value="PP2C_2"/>
    <property type="match status" value="1"/>
</dbReference>